<dbReference type="AlphaFoldDB" id="A0A9P1MXS6"/>
<dbReference type="InterPro" id="IPR001810">
    <property type="entry name" value="F-box_dom"/>
</dbReference>
<proteinExistence type="predicted"/>
<dbReference type="OrthoDB" id="5843099at2759"/>
<dbReference type="PANTHER" id="PTHR31006:SF0">
    <property type="entry name" value="F-BOX ASSOCIATED DOMAIN-CONTAINING PROTEIN-RELATED"/>
    <property type="match status" value="1"/>
</dbReference>
<dbReference type="Pfam" id="PF00646">
    <property type="entry name" value="F-box"/>
    <property type="match status" value="1"/>
</dbReference>
<feature type="domain" description="F-box" evidence="1">
    <location>
        <begin position="30"/>
        <end position="69"/>
    </location>
</feature>
<dbReference type="PANTHER" id="PTHR31006">
    <property type="entry name" value="F-BOX DOMAIN-CONTAINING PROTEIN-RELATED-RELATED"/>
    <property type="match status" value="1"/>
</dbReference>
<dbReference type="EMBL" id="CANHGI010000002">
    <property type="protein sequence ID" value="CAI5442808.1"/>
    <property type="molecule type" value="Genomic_DNA"/>
</dbReference>
<dbReference type="Proteomes" id="UP001152747">
    <property type="component" value="Unassembled WGS sequence"/>
</dbReference>
<dbReference type="InterPro" id="IPR042317">
    <property type="entry name" value="She-1-like"/>
</dbReference>
<name>A0A9P1MXS6_9PELO</name>
<comment type="caution">
    <text evidence="2">The sequence shown here is derived from an EMBL/GenBank/DDBJ whole genome shotgun (WGS) entry which is preliminary data.</text>
</comment>
<accession>A0A9P1MXS6</accession>
<protein>
    <recommendedName>
        <fullName evidence="1">F-box domain-containing protein</fullName>
    </recommendedName>
</protein>
<sequence>MDVLEFFSQFADYEFEQRSKLRRCKLFHGWQLLPNELKQFIISLMSFRTRIRLSRCSKSDNLHVKTVGFPIFYICIEDTVRIIEEFNENEHVQVIHLSIHFDTVGEDLLVLDYIQEKGDATKCYLLRHYLESGEWINNKEMKSVYRKEDYRSTALLDIHQLLNQSKSKIKELNVLMTSFALQSIFVNSLKRVERFHIESVDLQYIAWWIEKMQPGVLKHLKIESSKVLIELEDYKVKLSADFIEYISKQLYNCDYIDMINAVPMFTEEQFLNLNRESLFFHIDSRSILTTSSINKFLKKWVRGELPANFVELGVYMDITSAGVVTDILNGISWFESWLGEFFQREYLFCEDFIETYGDGIFTVVRNRANDMEAILRFNPTSILFVVTGKAYHGKILHRVPRVC</sequence>
<reference evidence="2" key="1">
    <citation type="submission" date="2022-11" db="EMBL/GenBank/DDBJ databases">
        <authorList>
            <person name="Kikuchi T."/>
        </authorList>
    </citation>
    <scope>NUCLEOTIDE SEQUENCE</scope>
    <source>
        <strain evidence="2">PS1010</strain>
    </source>
</reference>
<keyword evidence="3" id="KW-1185">Reference proteome</keyword>
<evidence type="ECO:0000313" key="2">
    <source>
        <dbReference type="EMBL" id="CAI5442808.1"/>
    </source>
</evidence>
<gene>
    <name evidence="2" type="ORF">CAMP_LOCUS5445</name>
</gene>
<evidence type="ECO:0000313" key="3">
    <source>
        <dbReference type="Proteomes" id="UP001152747"/>
    </source>
</evidence>
<evidence type="ECO:0000259" key="1">
    <source>
        <dbReference type="Pfam" id="PF00646"/>
    </source>
</evidence>
<organism evidence="2 3">
    <name type="scientific">Caenorhabditis angaria</name>
    <dbReference type="NCBI Taxonomy" id="860376"/>
    <lineage>
        <taxon>Eukaryota</taxon>
        <taxon>Metazoa</taxon>
        <taxon>Ecdysozoa</taxon>
        <taxon>Nematoda</taxon>
        <taxon>Chromadorea</taxon>
        <taxon>Rhabditida</taxon>
        <taxon>Rhabditina</taxon>
        <taxon>Rhabditomorpha</taxon>
        <taxon>Rhabditoidea</taxon>
        <taxon>Rhabditidae</taxon>
        <taxon>Peloderinae</taxon>
        <taxon>Caenorhabditis</taxon>
    </lineage>
</organism>